<feature type="signal peptide" evidence="5">
    <location>
        <begin position="1"/>
        <end position="21"/>
    </location>
</feature>
<evidence type="ECO:0000256" key="5">
    <source>
        <dbReference type="SAM" id="SignalP"/>
    </source>
</evidence>
<gene>
    <name evidence="7" type="ORF">ADEAN_000752600</name>
</gene>
<feature type="chain" id="PRO_5028898284" evidence="5">
    <location>
        <begin position="22"/>
        <end position="132"/>
    </location>
</feature>
<feature type="domain" description="Thioredoxin" evidence="6">
    <location>
        <begin position="4"/>
        <end position="131"/>
    </location>
</feature>
<evidence type="ECO:0000256" key="1">
    <source>
        <dbReference type="ARBA" id="ARBA00006347"/>
    </source>
</evidence>
<evidence type="ECO:0000256" key="3">
    <source>
        <dbReference type="ARBA" id="ARBA00022737"/>
    </source>
</evidence>
<organism evidence="7 8">
    <name type="scientific">Angomonas deanei</name>
    <dbReference type="NCBI Taxonomy" id="59799"/>
    <lineage>
        <taxon>Eukaryota</taxon>
        <taxon>Discoba</taxon>
        <taxon>Euglenozoa</taxon>
        <taxon>Kinetoplastea</taxon>
        <taxon>Metakinetoplastina</taxon>
        <taxon>Trypanosomatida</taxon>
        <taxon>Trypanosomatidae</taxon>
        <taxon>Strigomonadinae</taxon>
        <taxon>Angomonas</taxon>
    </lineage>
</organism>
<dbReference type="VEuPathDB" id="TriTrypDB:ADEAN_000752600"/>
<comment type="similarity">
    <text evidence="1 4">Belongs to the protein disulfide isomerase family.</text>
</comment>
<dbReference type="GO" id="GO:0005783">
    <property type="term" value="C:endoplasmic reticulum"/>
    <property type="evidence" value="ECO:0007669"/>
    <property type="project" value="TreeGrafter"/>
</dbReference>
<dbReference type="InterPro" id="IPR051063">
    <property type="entry name" value="PDI"/>
</dbReference>
<sequence>MFRKLLFVCIVSVCLLGLVNGEALELNPDNFKSIVNDKTKNVFVMFYAPWCGHCNKMKPTWHEFADAHKDDKDVVIAVLDADKHRDVARPYEVQGFPTLKLFTKTNKKTGEEYQGARTLTDFEKFLNEKSVA</sequence>
<dbReference type="OrthoDB" id="72053at2759"/>
<name>A0A7G2CPA7_9TRYP</name>
<evidence type="ECO:0000313" key="8">
    <source>
        <dbReference type="Proteomes" id="UP000515908"/>
    </source>
</evidence>
<dbReference type="Proteomes" id="UP000515908">
    <property type="component" value="Chromosome 16"/>
</dbReference>
<evidence type="ECO:0000313" key="7">
    <source>
        <dbReference type="EMBL" id="CAD2220012.1"/>
    </source>
</evidence>
<dbReference type="InterPro" id="IPR017937">
    <property type="entry name" value="Thioredoxin_CS"/>
</dbReference>
<dbReference type="PROSITE" id="PS00194">
    <property type="entry name" value="THIOREDOXIN_1"/>
    <property type="match status" value="1"/>
</dbReference>
<dbReference type="Pfam" id="PF00085">
    <property type="entry name" value="Thioredoxin"/>
    <property type="match status" value="1"/>
</dbReference>
<keyword evidence="8" id="KW-1185">Reference proteome</keyword>
<dbReference type="AlphaFoldDB" id="A0A7G2CPA7"/>
<evidence type="ECO:0000256" key="2">
    <source>
        <dbReference type="ARBA" id="ARBA00022729"/>
    </source>
</evidence>
<dbReference type="PROSITE" id="PS51352">
    <property type="entry name" value="THIOREDOXIN_2"/>
    <property type="match status" value="1"/>
</dbReference>
<dbReference type="InterPro" id="IPR005788">
    <property type="entry name" value="PDI_thioredoxin-like_dom"/>
</dbReference>
<dbReference type="NCBIfam" id="TIGR01126">
    <property type="entry name" value="pdi_dom"/>
    <property type="match status" value="1"/>
</dbReference>
<dbReference type="SUPFAM" id="SSF52833">
    <property type="entry name" value="Thioredoxin-like"/>
    <property type="match status" value="1"/>
</dbReference>
<dbReference type="PANTHER" id="PTHR45672:SF11">
    <property type="entry name" value="PROTEIN DISULFIDE-ISOMERASE C17H9.14C"/>
    <property type="match status" value="1"/>
</dbReference>
<reference evidence="7 8" key="1">
    <citation type="submission" date="2020-08" db="EMBL/GenBank/DDBJ databases">
        <authorList>
            <person name="Newling K."/>
            <person name="Davey J."/>
            <person name="Forrester S."/>
        </authorList>
    </citation>
    <scope>NUCLEOTIDE SEQUENCE [LARGE SCALE GENOMIC DNA]</scope>
    <source>
        <strain evidence="8">Crithidia deanei Carvalho (ATCC PRA-265)</strain>
    </source>
</reference>
<dbReference type="GO" id="GO:0003756">
    <property type="term" value="F:protein disulfide isomerase activity"/>
    <property type="evidence" value="ECO:0007669"/>
    <property type="project" value="InterPro"/>
</dbReference>
<protein>
    <submittedName>
        <fullName evidence="7">OST3 / OST6 family, transporter family/Thioredoxin/Thioredoxin-like domain containing protein, putative</fullName>
    </submittedName>
</protein>
<dbReference type="InterPro" id="IPR036249">
    <property type="entry name" value="Thioredoxin-like_sf"/>
</dbReference>
<keyword evidence="3" id="KW-0677">Repeat</keyword>
<dbReference type="PANTHER" id="PTHR45672">
    <property type="entry name" value="PROTEIN DISULFIDE-ISOMERASE C17H9.14C-RELATED"/>
    <property type="match status" value="1"/>
</dbReference>
<dbReference type="Gene3D" id="3.40.30.10">
    <property type="entry name" value="Glutaredoxin"/>
    <property type="match status" value="1"/>
</dbReference>
<dbReference type="PRINTS" id="PR00421">
    <property type="entry name" value="THIOREDOXIN"/>
</dbReference>
<evidence type="ECO:0000256" key="4">
    <source>
        <dbReference type="RuleBase" id="RU004208"/>
    </source>
</evidence>
<keyword evidence="2 5" id="KW-0732">Signal</keyword>
<dbReference type="EMBL" id="LR877160">
    <property type="protein sequence ID" value="CAD2220012.1"/>
    <property type="molecule type" value="Genomic_DNA"/>
</dbReference>
<dbReference type="InterPro" id="IPR013766">
    <property type="entry name" value="Thioredoxin_domain"/>
</dbReference>
<evidence type="ECO:0000259" key="6">
    <source>
        <dbReference type="PROSITE" id="PS51352"/>
    </source>
</evidence>
<dbReference type="GO" id="GO:0006457">
    <property type="term" value="P:protein folding"/>
    <property type="evidence" value="ECO:0007669"/>
    <property type="project" value="TreeGrafter"/>
</dbReference>
<proteinExistence type="inferred from homology"/>
<accession>A0A7G2CPA7</accession>